<reference evidence="1 2" key="2">
    <citation type="journal article" date="2011" name="Stand. Genomic Sci.">
        <title>Complete genome sequence of Paludibacter propionicigenes type strain (WB4).</title>
        <authorList>
            <person name="Gronow S."/>
            <person name="Munk C."/>
            <person name="Lapidus A."/>
            <person name="Nolan M."/>
            <person name="Lucas S."/>
            <person name="Hammon N."/>
            <person name="Deshpande S."/>
            <person name="Cheng J.F."/>
            <person name="Tapia R."/>
            <person name="Han C."/>
            <person name="Goodwin L."/>
            <person name="Pitluck S."/>
            <person name="Liolios K."/>
            <person name="Ivanova N."/>
            <person name="Mavromatis K."/>
            <person name="Mikhailova N."/>
            <person name="Pati A."/>
            <person name="Chen A."/>
            <person name="Palaniappan K."/>
            <person name="Land M."/>
            <person name="Hauser L."/>
            <person name="Chang Y.J."/>
            <person name="Jeffries C.D."/>
            <person name="Brambilla E."/>
            <person name="Rohde M."/>
            <person name="Goker M."/>
            <person name="Detter J.C."/>
            <person name="Woyke T."/>
            <person name="Bristow J."/>
            <person name="Eisen J.A."/>
            <person name="Markowitz V."/>
            <person name="Hugenholtz P."/>
            <person name="Kyrpides N.C."/>
            <person name="Klenk H.P."/>
        </authorList>
    </citation>
    <scope>NUCLEOTIDE SEQUENCE [LARGE SCALE GENOMIC DNA]</scope>
    <source>
        <strain evidence="2">DSM 17365 / JCM 13257 / WB4</strain>
    </source>
</reference>
<accession>E4T5N4</accession>
<protein>
    <submittedName>
        <fullName evidence="1">Uncharacterized protein</fullName>
    </submittedName>
</protein>
<evidence type="ECO:0000313" key="1">
    <source>
        <dbReference type="EMBL" id="ADQ80028.1"/>
    </source>
</evidence>
<dbReference type="KEGG" id="ppn:Palpr_1889"/>
<reference key="1">
    <citation type="submission" date="2010-11" db="EMBL/GenBank/DDBJ databases">
        <title>The complete genome of Paludibacter propionicigenes DSM 17365.</title>
        <authorList>
            <consortium name="US DOE Joint Genome Institute (JGI-PGF)"/>
            <person name="Lucas S."/>
            <person name="Copeland A."/>
            <person name="Lapidus A."/>
            <person name="Bruce D."/>
            <person name="Goodwin L."/>
            <person name="Pitluck S."/>
            <person name="Kyrpides N."/>
            <person name="Mavromatis K."/>
            <person name="Ivanova N."/>
            <person name="Munk A.C."/>
            <person name="Brettin T."/>
            <person name="Detter J.C."/>
            <person name="Han C."/>
            <person name="Tapia R."/>
            <person name="Land M."/>
            <person name="Hauser L."/>
            <person name="Markowitz V."/>
            <person name="Cheng J.-F."/>
            <person name="Hugenholtz P."/>
            <person name="Woyke T."/>
            <person name="Wu D."/>
            <person name="Gronow S."/>
            <person name="Wellnitz S."/>
            <person name="Brambilla E."/>
            <person name="Klenk H.-P."/>
            <person name="Eisen J.A."/>
        </authorList>
    </citation>
    <scope>NUCLEOTIDE SEQUENCE</scope>
    <source>
        <strain>WB4</strain>
    </source>
</reference>
<sequence length="447" mass="52227">MIEKLNIEAFELIDLVTYKPNEIPMERPELSGSIKERGFVDLSDKLVGYGIERTTDHIGNTISIFIHKENGSYGFNEFDFHKFGTLVENLNSLESFNKKASLSFIEAETLKWVINVYNSKKAESSLYDCLMSSIDLQVKPYTFYFPILNLEIETSFKIGNVEFTFFTKEYFDTLYKSLKEKNKTLTEKTFSNIYRKDFQGKVLAKVTVTGERNKAEEIAKDVAEISVDVLKLFSETAIAVAEKKTMFDLNHKLSYQLESNYLTHNQDKEDSLSINSKYNNYPFTFTEKHYNSAKQLGLKTFSDFISKRQDCELNDIIIQSIHLFGFAISNWDLNLRCVNLITILESIFLKDDDEWKMEEKTKKRLANLLSNQQQEKERIKIIFSNIYQVRHKMIHKAKRLNIDFKELSEAQRIIVTAFIRLIQFNLEFGYKDKLALIEKLEETKTDN</sequence>
<evidence type="ECO:0000313" key="2">
    <source>
        <dbReference type="Proteomes" id="UP000008718"/>
    </source>
</evidence>
<dbReference type="AlphaFoldDB" id="E4T5N4"/>
<dbReference type="EMBL" id="CP002345">
    <property type="protein sequence ID" value="ADQ80028.1"/>
    <property type="molecule type" value="Genomic_DNA"/>
</dbReference>
<keyword evidence="2" id="KW-1185">Reference proteome</keyword>
<dbReference type="HOGENOM" id="CLU_612296_0_0_10"/>
<name>E4T5N4_PALPW</name>
<dbReference type="eggNOG" id="ENOG5033T1U">
    <property type="taxonomic scope" value="Bacteria"/>
</dbReference>
<gene>
    <name evidence="1" type="ordered locus">Palpr_1889</name>
</gene>
<organism evidence="1 2">
    <name type="scientific">Paludibacter propionicigenes (strain DSM 17365 / JCM 13257 / WB4)</name>
    <dbReference type="NCBI Taxonomy" id="694427"/>
    <lineage>
        <taxon>Bacteria</taxon>
        <taxon>Pseudomonadati</taxon>
        <taxon>Bacteroidota</taxon>
        <taxon>Bacteroidia</taxon>
        <taxon>Bacteroidales</taxon>
        <taxon>Paludibacteraceae</taxon>
        <taxon>Paludibacter</taxon>
    </lineage>
</organism>
<proteinExistence type="predicted"/>
<dbReference type="Proteomes" id="UP000008718">
    <property type="component" value="Chromosome"/>
</dbReference>